<dbReference type="GO" id="GO:0030956">
    <property type="term" value="C:glutamyl-tRNA(Gln) amidotransferase complex"/>
    <property type="evidence" value="ECO:0007669"/>
    <property type="project" value="InterPro"/>
</dbReference>
<evidence type="ECO:0000256" key="4">
    <source>
        <dbReference type="ARBA" id="ARBA00022840"/>
    </source>
</evidence>
<evidence type="ECO:0000259" key="9">
    <source>
        <dbReference type="Pfam" id="PF01425"/>
    </source>
</evidence>
<dbReference type="GO" id="GO:0005524">
    <property type="term" value="F:ATP binding"/>
    <property type="evidence" value="ECO:0007669"/>
    <property type="project" value="UniProtKB-KW"/>
</dbReference>
<dbReference type="PANTHER" id="PTHR11895">
    <property type="entry name" value="TRANSAMIDASE"/>
    <property type="match status" value="1"/>
</dbReference>
<evidence type="ECO:0000256" key="8">
    <source>
        <dbReference type="HAMAP-Rule" id="MF_00120"/>
    </source>
</evidence>
<feature type="domain" description="Amidase" evidence="9">
    <location>
        <begin position="21"/>
        <end position="464"/>
    </location>
</feature>
<dbReference type="EC" id="6.3.5.7" evidence="8"/>
<comment type="function">
    <text evidence="6 8">Allows the formation of correctly charged Gln-tRNA(Gln) through the transamidation of misacylated Glu-tRNA(Gln) in organisms which lack glutaminyl-tRNA synthetase. The reaction takes place in the presence of glutamine and ATP through an activated gamma-phospho-Glu-tRNA(Gln).</text>
</comment>
<feature type="active site" description="Charge relay system" evidence="8">
    <location>
        <position position="151"/>
    </location>
</feature>
<feature type="active site" description="Acyl-ester intermediate" evidence="8">
    <location>
        <position position="175"/>
    </location>
</feature>
<organism evidence="10 11">
    <name type="scientific">Candidatus Stercoripulliclostridium merdipullorum</name>
    <dbReference type="NCBI Taxonomy" id="2840952"/>
    <lineage>
        <taxon>Bacteria</taxon>
        <taxon>Bacillati</taxon>
        <taxon>Bacillota</taxon>
        <taxon>Clostridia</taxon>
        <taxon>Eubacteriales</taxon>
        <taxon>Candidatus Stercoripulliclostridium</taxon>
    </lineage>
</organism>
<dbReference type="HAMAP" id="MF_00120">
    <property type="entry name" value="GatA"/>
    <property type="match status" value="1"/>
</dbReference>
<sequence>MVGKIAYYADLLRQKQLSARELTQSYLDRIARDNPALNAYITVAADFALAQADAVDRRRMAGEDLPMLAGIPMTVKDNISTKGILTTCASKILSNYVPVFNAFAVERIYANGGVMLGKTNLDEFGMGSTCEHSAYGATRNPVDRTRVPGGSSGGGAAAVAADLAVYALGSDTGGSIRQPSAFCGTVGFKPTYGMVSRWGLIAYASSLDQIGVIAPTVEDAAIVTDAIALPDPMDATCSPASRPSAYAGLKRDVKGLKIGLIRNLFRGLNPVIENAVRAAAEHFRTLGAEVVEVEAERLDLVLPVYYILACAEAASNLSRYDGVRYGVRAKGATSFEEMVCKTRSEGFGDEVKRRIMLGNYVLSSGYFDAYYKKAQEMRNGLIADLDALLRSVDCLLAPTVASTAFGIGEFNSLSPVEMYLTDLCTVPVNVCGLPAISLPCGKDEKGLPIGLQLIGKRFADADLLAYANAYQTTREG</sequence>
<keyword evidence="5 8" id="KW-0648">Protein biosynthesis</keyword>
<accession>A0A9D1SXK1</accession>
<dbReference type="EMBL" id="DVOH01000016">
    <property type="protein sequence ID" value="HIU99951.1"/>
    <property type="molecule type" value="Genomic_DNA"/>
</dbReference>
<dbReference type="Gene3D" id="3.90.1300.10">
    <property type="entry name" value="Amidase signature (AS) domain"/>
    <property type="match status" value="1"/>
</dbReference>
<dbReference type="Proteomes" id="UP000886891">
    <property type="component" value="Unassembled WGS sequence"/>
</dbReference>
<dbReference type="GO" id="GO:0006412">
    <property type="term" value="P:translation"/>
    <property type="evidence" value="ECO:0007669"/>
    <property type="project" value="UniProtKB-UniRule"/>
</dbReference>
<feature type="active site" description="Charge relay system" evidence="8">
    <location>
        <position position="76"/>
    </location>
</feature>
<gene>
    <name evidence="8 10" type="primary">gatA</name>
    <name evidence="10" type="ORF">IAB14_02410</name>
</gene>
<dbReference type="Pfam" id="PF01425">
    <property type="entry name" value="Amidase"/>
    <property type="match status" value="1"/>
</dbReference>
<dbReference type="InterPro" id="IPR000120">
    <property type="entry name" value="Amidase"/>
</dbReference>
<dbReference type="NCBIfam" id="TIGR00132">
    <property type="entry name" value="gatA"/>
    <property type="match status" value="1"/>
</dbReference>
<reference evidence="10" key="1">
    <citation type="submission" date="2020-10" db="EMBL/GenBank/DDBJ databases">
        <authorList>
            <person name="Gilroy R."/>
        </authorList>
    </citation>
    <scope>NUCLEOTIDE SEQUENCE</scope>
    <source>
        <strain evidence="10">23406</strain>
    </source>
</reference>
<dbReference type="InterPro" id="IPR036928">
    <property type="entry name" value="AS_sf"/>
</dbReference>
<evidence type="ECO:0000256" key="6">
    <source>
        <dbReference type="ARBA" id="ARBA00025295"/>
    </source>
</evidence>
<evidence type="ECO:0000256" key="3">
    <source>
        <dbReference type="ARBA" id="ARBA00022741"/>
    </source>
</evidence>
<dbReference type="InterPro" id="IPR020556">
    <property type="entry name" value="Amidase_CS"/>
</dbReference>
<comment type="caution">
    <text evidence="10">The sequence shown here is derived from an EMBL/GenBank/DDBJ whole genome shotgun (WGS) entry which is preliminary data.</text>
</comment>
<evidence type="ECO:0000256" key="1">
    <source>
        <dbReference type="ARBA" id="ARBA00008069"/>
    </source>
</evidence>
<evidence type="ECO:0000256" key="2">
    <source>
        <dbReference type="ARBA" id="ARBA00022598"/>
    </source>
</evidence>
<evidence type="ECO:0000313" key="10">
    <source>
        <dbReference type="EMBL" id="HIU99951.1"/>
    </source>
</evidence>
<evidence type="ECO:0000256" key="5">
    <source>
        <dbReference type="ARBA" id="ARBA00022917"/>
    </source>
</evidence>
<keyword evidence="3 8" id="KW-0547">Nucleotide-binding</keyword>
<dbReference type="PROSITE" id="PS00571">
    <property type="entry name" value="AMIDASES"/>
    <property type="match status" value="1"/>
</dbReference>
<evidence type="ECO:0000256" key="7">
    <source>
        <dbReference type="ARBA" id="ARBA00047407"/>
    </source>
</evidence>
<evidence type="ECO:0000313" key="11">
    <source>
        <dbReference type="Proteomes" id="UP000886891"/>
    </source>
</evidence>
<comment type="similarity">
    <text evidence="1 8">Belongs to the amidase family. GatA subfamily.</text>
</comment>
<dbReference type="AlphaFoldDB" id="A0A9D1SXK1"/>
<dbReference type="SUPFAM" id="SSF75304">
    <property type="entry name" value="Amidase signature (AS) enzymes"/>
    <property type="match status" value="1"/>
</dbReference>
<dbReference type="GO" id="GO:0050567">
    <property type="term" value="F:glutaminyl-tRNA synthase (glutamine-hydrolyzing) activity"/>
    <property type="evidence" value="ECO:0007669"/>
    <property type="project" value="UniProtKB-UniRule"/>
</dbReference>
<comment type="subunit">
    <text evidence="8">Heterotrimer of A, B and C subunits.</text>
</comment>
<dbReference type="InterPro" id="IPR023631">
    <property type="entry name" value="Amidase_dom"/>
</dbReference>
<dbReference type="InterPro" id="IPR004412">
    <property type="entry name" value="GatA"/>
</dbReference>
<keyword evidence="2 8" id="KW-0436">Ligase</keyword>
<reference evidence="10" key="2">
    <citation type="journal article" date="2021" name="PeerJ">
        <title>Extensive microbial diversity within the chicken gut microbiome revealed by metagenomics and culture.</title>
        <authorList>
            <person name="Gilroy R."/>
            <person name="Ravi A."/>
            <person name="Getino M."/>
            <person name="Pursley I."/>
            <person name="Horton D.L."/>
            <person name="Alikhan N.F."/>
            <person name="Baker D."/>
            <person name="Gharbi K."/>
            <person name="Hall N."/>
            <person name="Watson M."/>
            <person name="Adriaenssens E.M."/>
            <person name="Foster-Nyarko E."/>
            <person name="Jarju S."/>
            <person name="Secka A."/>
            <person name="Antonio M."/>
            <person name="Oren A."/>
            <person name="Chaudhuri R.R."/>
            <person name="La Ragione R."/>
            <person name="Hildebrand F."/>
            <person name="Pallen M.J."/>
        </authorList>
    </citation>
    <scope>NUCLEOTIDE SEQUENCE</scope>
    <source>
        <strain evidence="10">23406</strain>
    </source>
</reference>
<comment type="catalytic activity">
    <reaction evidence="7 8">
        <text>L-glutamyl-tRNA(Gln) + L-glutamine + ATP + H2O = L-glutaminyl-tRNA(Gln) + L-glutamate + ADP + phosphate + H(+)</text>
        <dbReference type="Rhea" id="RHEA:17521"/>
        <dbReference type="Rhea" id="RHEA-COMP:9681"/>
        <dbReference type="Rhea" id="RHEA-COMP:9684"/>
        <dbReference type="ChEBI" id="CHEBI:15377"/>
        <dbReference type="ChEBI" id="CHEBI:15378"/>
        <dbReference type="ChEBI" id="CHEBI:29985"/>
        <dbReference type="ChEBI" id="CHEBI:30616"/>
        <dbReference type="ChEBI" id="CHEBI:43474"/>
        <dbReference type="ChEBI" id="CHEBI:58359"/>
        <dbReference type="ChEBI" id="CHEBI:78520"/>
        <dbReference type="ChEBI" id="CHEBI:78521"/>
        <dbReference type="ChEBI" id="CHEBI:456216"/>
        <dbReference type="EC" id="6.3.5.7"/>
    </reaction>
</comment>
<protein>
    <recommendedName>
        <fullName evidence="8">Glutamyl-tRNA(Gln) amidotransferase subunit A</fullName>
        <shortName evidence="8">Glu-ADT subunit A</shortName>
        <ecNumber evidence="8">6.3.5.7</ecNumber>
    </recommendedName>
</protein>
<dbReference type="PANTHER" id="PTHR11895:SF7">
    <property type="entry name" value="GLUTAMYL-TRNA(GLN) AMIDOTRANSFERASE SUBUNIT A, MITOCHONDRIAL"/>
    <property type="match status" value="1"/>
</dbReference>
<proteinExistence type="inferred from homology"/>
<name>A0A9D1SXK1_9FIRM</name>
<keyword evidence="4 8" id="KW-0067">ATP-binding</keyword>